<feature type="domain" description="TonB-dependent receptor plug" evidence="4">
    <location>
        <begin position="134"/>
        <end position="238"/>
    </location>
</feature>
<dbReference type="SUPFAM" id="SSF56935">
    <property type="entry name" value="Porins"/>
    <property type="match status" value="1"/>
</dbReference>
<protein>
    <submittedName>
        <fullName evidence="5">TonB-linked outer membrane protein, SusC/RagA family</fullName>
    </submittedName>
</protein>
<evidence type="ECO:0000259" key="4">
    <source>
        <dbReference type="Pfam" id="PF07715"/>
    </source>
</evidence>
<gene>
    <name evidence="5" type="ORF">HMPREF6485_0187</name>
</gene>
<dbReference type="InterPro" id="IPR023996">
    <property type="entry name" value="TonB-dep_OMP_SusC/RagA"/>
</dbReference>
<dbReference type="Pfam" id="PF07715">
    <property type="entry name" value="Plug"/>
    <property type="match status" value="1"/>
</dbReference>
<dbReference type="Gene3D" id="2.40.170.20">
    <property type="entry name" value="TonB-dependent receptor, beta-barrel domain"/>
    <property type="match status" value="1"/>
</dbReference>
<keyword evidence="6" id="KW-1185">Reference proteome</keyword>
<sequence>MNHIMNLQYIIEHVSASGKTLMLGALLGASTTAFAQSQQMLKGRIVNNEGEPVVGAVVNVAEENRIVLTDAEGYFQLKKVSKDDEICVSSLGYKNAQEKVTTFDGSFVIKLEADVDEYEHPAPIPFAQQKKKLLTDSRSTVTGTELQKHPVTILQNAFTSVLNGVETYDWSDEPGWSESFTFIRGIRTMNMSARSPLVIVDNVERDLSFLDAFPIESITVLKDAAATAIYGLRGANGVIMVTTKRGEAGKTKIDFTQEVGFNTLSNTMEMQNSYNMALTRNQVRYLSGMAPMYSDEQIANYKFVSEGGRFADNDIRRYQYFNTSWADQLYRDAAPQYRTNLQISGGNHRARYYVSLSYLRQEGMWNKEGTEMNANFSTQHLLNRWNLRSNIDIDVSKYLNVSLDLGGRIDNISQPTEGVFGLVTFGVIEANPMAPTHNPDGSIYSSSTANNPIRYLGGSGVEKNRRRNLYSTLNAKYDLSPVLSGLGLYGTVSFDAYETFESTQGHQINSWNYDYDNLKVTDVSQFTYTKYTTYSALSNPTANQRGYYYNINLHGGLTYTHHFGKHGVGARAFVRYYRNEEAGSDFSTQQSASSNRYLSYNFQGTYDFANRYVASFNLSHMGCDNFDPEDRWDTFWGGSLGWVISEEPWVKKGGIINLMKLRASYGTAGQSNTGSGRYPYQSTYSGGTGYAYGYNGTYIGGYYEKVAGNPNNKWEISKMLNVGFDWDFWNKKLYGSLDVFHEWRSNILVTRSTVPESVLGVPMAKDSYGKVESRGYELMLGHRNHIGDFNYWIEGQLSYNTNRVKEMDETTPNEPWLAKTGRRIYDNTSVAELYEQSQTGTNRVGGWNIYQFVKWADDPNLIATSQQDAIAHPEKYPYNTFSNGKQQLGTAVFQDLNGDRQIDSNDMYPSTYTIIPELIPTLNFGFEWKGFDARMIVNAYLRRSVFLSPSISFSGWSNMGTHEVTKAWGYYTDDPTDPRNVNATYPRPVYNGFDAVDSDRATGSYQNNIWVRNGNFWSIRNIEVGYSLPKQLIAKLYMTKCRFYFSAYNIATFSDLPHGVDPEKPMSYVWWYPKTKTFTFGVNIGF</sequence>
<dbReference type="GO" id="GO:0009279">
    <property type="term" value="C:cell outer membrane"/>
    <property type="evidence" value="ECO:0007669"/>
    <property type="project" value="UniProtKB-SubCell"/>
</dbReference>
<dbReference type="STRING" id="873513.HMPREF6485_0187"/>
<accession>E6K3N4</accession>
<evidence type="ECO:0000313" key="6">
    <source>
        <dbReference type="Proteomes" id="UP000003112"/>
    </source>
</evidence>
<dbReference type="Proteomes" id="UP000003112">
    <property type="component" value="Unassembled WGS sequence"/>
</dbReference>
<dbReference type="eggNOG" id="COG1629">
    <property type="taxonomic scope" value="Bacteria"/>
</dbReference>
<dbReference type="Pfam" id="PF13715">
    <property type="entry name" value="CarbopepD_reg_2"/>
    <property type="match status" value="1"/>
</dbReference>
<keyword evidence="2" id="KW-0472">Membrane</keyword>
<dbReference type="InterPro" id="IPR037066">
    <property type="entry name" value="Plug_dom_sf"/>
</dbReference>
<reference evidence="5 6" key="1">
    <citation type="submission" date="2010-10" db="EMBL/GenBank/DDBJ databases">
        <authorList>
            <person name="Muzny D."/>
            <person name="Qin X."/>
            <person name="Deng J."/>
            <person name="Jiang H."/>
            <person name="Liu Y."/>
            <person name="Qu J."/>
            <person name="Song X.-Z."/>
            <person name="Zhang L."/>
            <person name="Thornton R."/>
            <person name="Coyle M."/>
            <person name="Francisco L."/>
            <person name="Jackson L."/>
            <person name="Javaid M."/>
            <person name="Korchina V."/>
            <person name="Kovar C."/>
            <person name="Mata R."/>
            <person name="Mathew T."/>
            <person name="Ngo R."/>
            <person name="Nguyen L."/>
            <person name="Nguyen N."/>
            <person name="Okwuonu G."/>
            <person name="Ongeri F."/>
            <person name="Pham C."/>
            <person name="Simmons D."/>
            <person name="Wilczek-Boney K."/>
            <person name="Hale W."/>
            <person name="Jakkamsetti A."/>
            <person name="Pham P."/>
            <person name="Ruth R."/>
            <person name="San Lucas F."/>
            <person name="Warren J."/>
            <person name="Zhang J."/>
            <person name="Zhao Z."/>
            <person name="Zhou C."/>
            <person name="Zhu D."/>
            <person name="Lee S."/>
            <person name="Bess C."/>
            <person name="Blankenburg K."/>
            <person name="Forbes L."/>
            <person name="Fu Q."/>
            <person name="Gubbala S."/>
            <person name="Hirani K."/>
            <person name="Jayaseelan J.C."/>
            <person name="Lara F."/>
            <person name="Munidasa M."/>
            <person name="Palculict T."/>
            <person name="Patil S."/>
            <person name="Pu L.-L."/>
            <person name="Saada N."/>
            <person name="Tang L."/>
            <person name="Weissenberger G."/>
            <person name="Zhu Y."/>
            <person name="Hemphill L."/>
            <person name="Shang Y."/>
            <person name="Youmans B."/>
            <person name="Ayvaz T."/>
            <person name="Ross M."/>
            <person name="Santibanez J."/>
            <person name="Aqrawi P."/>
            <person name="Gross S."/>
            <person name="Joshi V."/>
            <person name="Fowler G."/>
            <person name="Nazareth L."/>
            <person name="Reid J."/>
            <person name="Worley K."/>
            <person name="Petrosino J."/>
            <person name="Highlander S."/>
            <person name="Gibbs R."/>
        </authorList>
    </citation>
    <scope>NUCLEOTIDE SEQUENCE [LARGE SCALE GENOMIC DNA]</scope>
    <source>
        <strain evidence="5 6">ATCC 33574</strain>
    </source>
</reference>
<dbReference type="Gene3D" id="2.170.130.10">
    <property type="entry name" value="TonB-dependent receptor, plug domain"/>
    <property type="match status" value="1"/>
</dbReference>
<organism evidence="5 6">
    <name type="scientific">Segatella buccae ATCC 33574</name>
    <dbReference type="NCBI Taxonomy" id="873513"/>
    <lineage>
        <taxon>Bacteria</taxon>
        <taxon>Pseudomonadati</taxon>
        <taxon>Bacteroidota</taxon>
        <taxon>Bacteroidia</taxon>
        <taxon>Bacteroidales</taxon>
        <taxon>Prevotellaceae</taxon>
        <taxon>Segatella</taxon>
    </lineage>
</organism>
<dbReference type="SUPFAM" id="SSF49464">
    <property type="entry name" value="Carboxypeptidase regulatory domain-like"/>
    <property type="match status" value="1"/>
</dbReference>
<keyword evidence="3" id="KW-0998">Cell outer membrane</keyword>
<dbReference type="InterPro" id="IPR036942">
    <property type="entry name" value="Beta-barrel_TonB_sf"/>
</dbReference>
<dbReference type="InterPro" id="IPR008969">
    <property type="entry name" value="CarboxyPept-like_regulatory"/>
</dbReference>
<evidence type="ECO:0000313" key="5">
    <source>
        <dbReference type="EMBL" id="EFU31802.1"/>
    </source>
</evidence>
<comment type="subcellular location">
    <subcellularLocation>
        <location evidence="1">Cell outer membrane</location>
    </subcellularLocation>
</comment>
<dbReference type="EMBL" id="AEPD01000006">
    <property type="protein sequence ID" value="EFU31802.1"/>
    <property type="molecule type" value="Genomic_DNA"/>
</dbReference>
<dbReference type="InterPro" id="IPR023997">
    <property type="entry name" value="TonB-dep_OMP_SusC/RagA_CS"/>
</dbReference>
<evidence type="ECO:0000256" key="1">
    <source>
        <dbReference type="ARBA" id="ARBA00004442"/>
    </source>
</evidence>
<name>E6K3N4_9BACT</name>
<dbReference type="NCBIfam" id="TIGR04056">
    <property type="entry name" value="OMP_RagA_SusC"/>
    <property type="match status" value="1"/>
</dbReference>
<evidence type="ECO:0000256" key="2">
    <source>
        <dbReference type="ARBA" id="ARBA00023136"/>
    </source>
</evidence>
<comment type="caution">
    <text evidence="5">The sequence shown here is derived from an EMBL/GenBank/DDBJ whole genome shotgun (WGS) entry which is preliminary data.</text>
</comment>
<dbReference type="HOGENOM" id="CLU_004317_1_0_10"/>
<evidence type="ECO:0000256" key="3">
    <source>
        <dbReference type="ARBA" id="ARBA00023237"/>
    </source>
</evidence>
<dbReference type="Gene3D" id="2.60.40.1120">
    <property type="entry name" value="Carboxypeptidase-like, regulatory domain"/>
    <property type="match status" value="1"/>
</dbReference>
<proteinExistence type="predicted"/>
<dbReference type="AlphaFoldDB" id="E6K3N4"/>
<dbReference type="NCBIfam" id="TIGR04057">
    <property type="entry name" value="SusC_RagA_signa"/>
    <property type="match status" value="1"/>
</dbReference>
<dbReference type="InterPro" id="IPR012910">
    <property type="entry name" value="Plug_dom"/>
</dbReference>